<evidence type="ECO:0000313" key="8">
    <source>
        <dbReference type="Proteomes" id="UP001200741"/>
    </source>
</evidence>
<dbReference type="PANTHER" id="PTHR43763">
    <property type="entry name" value="XAA-PRO AMINOPEPTIDASE 1"/>
    <property type="match status" value="1"/>
</dbReference>
<dbReference type="Proteomes" id="UP001200741">
    <property type="component" value="Unassembled WGS sequence"/>
</dbReference>
<dbReference type="Pfam" id="PF16189">
    <property type="entry name" value="Creatinase_N_2"/>
    <property type="match status" value="1"/>
</dbReference>
<evidence type="ECO:0000259" key="4">
    <source>
        <dbReference type="Pfam" id="PF00557"/>
    </source>
</evidence>
<sequence>MDTRTSDTRLRIERLRDALAAHHVHAVLVPSSDPHLSEYLPERWTGREWLSGFDGSVGSLVVTRDRAALFADSRYWAQAEAQLAGSGIELEKMPSGASTQYIDWIARTLKPGEALAVDGQVLGLSLAKALRSALQRANVQLRTDLDLMQDAWDDRPGLPQAPVYEHAAPHGVVARADKLARVRAAMTQAGATHHLVSTVDDVAWLLGLRGSDVQCNPVFIAHLLLDLAGGRLFIADGKIPADVAARLAADGIRLAPYDQAATALAALPADARLLVDPRRVTLGLREAVPASVPVVEQINPSTLLKSRKTADEVAFIRETMAQDGAAMCEFYAEFEASLARGERWSELDIDTRLTAARRRRPGFVGLSFSTIAGFNANGALPHYRATPASHAQIEGDGLLLLDSGGQYVGGTTDITRVWPIGTVNAQQKRDYTLVLKGTLALSRTRFPRGTLSPMLDAIARAPLWQHGLDYGHGTGHGVGYFLNVHEGPQSISKAIAEPAMAMEPGMITSIEPGLYRPGQWGVRIENLVLNVPVETPERNAFGEMLEFETLTLCPIDTRCIDRGLLREDEVSWLNAYHATVRERLLPLVDGAARDWLLARTEPL</sequence>
<dbReference type="InterPro" id="IPR032416">
    <property type="entry name" value="Peptidase_M24_C"/>
</dbReference>
<dbReference type="SUPFAM" id="SSF53092">
    <property type="entry name" value="Creatinase/prolidase N-terminal domain"/>
    <property type="match status" value="1"/>
</dbReference>
<dbReference type="CDD" id="cd01085">
    <property type="entry name" value="APP"/>
    <property type="match status" value="1"/>
</dbReference>
<feature type="domain" description="Peptidase M24" evidence="4">
    <location>
        <begin position="316"/>
        <end position="529"/>
    </location>
</feature>
<evidence type="ECO:0000256" key="1">
    <source>
        <dbReference type="ARBA" id="ARBA00008766"/>
    </source>
</evidence>
<dbReference type="PANTHER" id="PTHR43763:SF6">
    <property type="entry name" value="XAA-PRO AMINOPEPTIDASE 1"/>
    <property type="match status" value="1"/>
</dbReference>
<comment type="similarity">
    <text evidence="1">Belongs to the peptidase M24B family.</text>
</comment>
<dbReference type="InterPro" id="IPR000994">
    <property type="entry name" value="Pept_M24"/>
</dbReference>
<dbReference type="Pfam" id="PF00557">
    <property type="entry name" value="Peptidase_M24"/>
    <property type="match status" value="1"/>
</dbReference>
<dbReference type="Pfam" id="PF16188">
    <property type="entry name" value="Peptidase_M24_C"/>
    <property type="match status" value="1"/>
</dbReference>
<dbReference type="SUPFAM" id="SSF55920">
    <property type="entry name" value="Creatinase/aminopeptidase"/>
    <property type="match status" value="1"/>
</dbReference>
<name>A0ABS8XU37_9BURK</name>
<keyword evidence="2" id="KW-0479">Metal-binding</keyword>
<gene>
    <name evidence="7" type="ORF">LXT13_12370</name>
</gene>
<dbReference type="RefSeq" id="WP_233372231.1">
    <property type="nucleotide sequence ID" value="NZ_JAJTWU010000004.1"/>
</dbReference>
<evidence type="ECO:0000259" key="6">
    <source>
        <dbReference type="Pfam" id="PF16188"/>
    </source>
</evidence>
<dbReference type="InterPro" id="IPR050422">
    <property type="entry name" value="X-Pro_aminopeptidase_P"/>
</dbReference>
<evidence type="ECO:0000259" key="5">
    <source>
        <dbReference type="Pfam" id="PF01321"/>
    </source>
</evidence>
<dbReference type="InterPro" id="IPR033740">
    <property type="entry name" value="Pept_M24B"/>
</dbReference>
<dbReference type="InterPro" id="IPR036005">
    <property type="entry name" value="Creatinase/aminopeptidase-like"/>
</dbReference>
<organism evidence="7 8">
    <name type="scientific">Pelomonas cellulosilytica</name>
    <dbReference type="NCBI Taxonomy" id="2906762"/>
    <lineage>
        <taxon>Bacteria</taxon>
        <taxon>Pseudomonadati</taxon>
        <taxon>Pseudomonadota</taxon>
        <taxon>Betaproteobacteria</taxon>
        <taxon>Burkholderiales</taxon>
        <taxon>Sphaerotilaceae</taxon>
        <taxon>Roseateles</taxon>
    </lineage>
</organism>
<proteinExistence type="inferred from homology"/>
<keyword evidence="3" id="KW-0378">Hydrolase</keyword>
<feature type="domain" description="Creatinase N-terminal" evidence="5">
    <location>
        <begin position="11"/>
        <end position="138"/>
    </location>
</feature>
<evidence type="ECO:0000313" key="7">
    <source>
        <dbReference type="EMBL" id="MCE4555215.1"/>
    </source>
</evidence>
<dbReference type="EMBL" id="JAJTWU010000004">
    <property type="protein sequence ID" value="MCE4555215.1"/>
    <property type="molecule type" value="Genomic_DNA"/>
</dbReference>
<keyword evidence="7" id="KW-0645">Protease</keyword>
<keyword evidence="8" id="KW-1185">Reference proteome</keyword>
<evidence type="ECO:0000256" key="3">
    <source>
        <dbReference type="ARBA" id="ARBA00022801"/>
    </source>
</evidence>
<dbReference type="Gene3D" id="3.40.350.10">
    <property type="entry name" value="Creatinase/prolidase N-terminal domain"/>
    <property type="match status" value="2"/>
</dbReference>
<keyword evidence="7" id="KW-0031">Aminopeptidase</keyword>
<dbReference type="Gene3D" id="3.90.230.10">
    <property type="entry name" value="Creatinase/methionine aminopeptidase superfamily"/>
    <property type="match status" value="1"/>
</dbReference>
<dbReference type="GO" id="GO:0004177">
    <property type="term" value="F:aminopeptidase activity"/>
    <property type="evidence" value="ECO:0007669"/>
    <property type="project" value="UniProtKB-KW"/>
</dbReference>
<protein>
    <submittedName>
        <fullName evidence="7">Aminopeptidase P family protein</fullName>
    </submittedName>
</protein>
<reference evidence="7 8" key="1">
    <citation type="submission" date="2021-12" db="EMBL/GenBank/DDBJ databases">
        <title>Genome seq of P8.</title>
        <authorList>
            <person name="Seo T."/>
        </authorList>
    </citation>
    <scope>NUCLEOTIDE SEQUENCE [LARGE SCALE GENOMIC DNA]</scope>
    <source>
        <strain evidence="7 8">P8</strain>
    </source>
</reference>
<dbReference type="InterPro" id="IPR029149">
    <property type="entry name" value="Creatin/AminoP/Spt16_N"/>
</dbReference>
<evidence type="ECO:0000256" key="2">
    <source>
        <dbReference type="ARBA" id="ARBA00022723"/>
    </source>
</evidence>
<accession>A0ABS8XU37</accession>
<comment type="caution">
    <text evidence="7">The sequence shown here is derived from an EMBL/GenBank/DDBJ whole genome shotgun (WGS) entry which is preliminary data.</text>
</comment>
<dbReference type="InterPro" id="IPR000587">
    <property type="entry name" value="Creatinase_N"/>
</dbReference>
<feature type="domain" description="Peptidase M24 C-terminal" evidence="6">
    <location>
        <begin position="543"/>
        <end position="603"/>
    </location>
</feature>
<dbReference type="Pfam" id="PF01321">
    <property type="entry name" value="Creatinase_N"/>
    <property type="match status" value="1"/>
</dbReference>